<reference evidence="1" key="2">
    <citation type="submission" date="2015-06" db="UniProtKB">
        <authorList>
            <consortium name="EnsemblMetazoa"/>
        </authorList>
    </citation>
    <scope>IDENTIFICATION</scope>
</reference>
<keyword evidence="2" id="KW-1185">Reference proteome</keyword>
<dbReference type="EnsemblMetazoa" id="tetur09g06090.1">
    <property type="protein sequence ID" value="tetur09g06090.1"/>
    <property type="gene ID" value="tetur09g06090"/>
</dbReference>
<dbReference type="AlphaFoldDB" id="T1KEC4"/>
<dbReference type="EMBL" id="CAEY01002034">
    <property type="status" value="NOT_ANNOTATED_CDS"/>
    <property type="molecule type" value="Genomic_DNA"/>
</dbReference>
<dbReference type="OrthoDB" id="10332224at2759"/>
<evidence type="ECO:0000313" key="2">
    <source>
        <dbReference type="Proteomes" id="UP000015104"/>
    </source>
</evidence>
<organism evidence="1 2">
    <name type="scientific">Tetranychus urticae</name>
    <name type="common">Two-spotted spider mite</name>
    <dbReference type="NCBI Taxonomy" id="32264"/>
    <lineage>
        <taxon>Eukaryota</taxon>
        <taxon>Metazoa</taxon>
        <taxon>Ecdysozoa</taxon>
        <taxon>Arthropoda</taxon>
        <taxon>Chelicerata</taxon>
        <taxon>Arachnida</taxon>
        <taxon>Acari</taxon>
        <taxon>Acariformes</taxon>
        <taxon>Trombidiformes</taxon>
        <taxon>Prostigmata</taxon>
        <taxon>Eleutherengona</taxon>
        <taxon>Raphignathae</taxon>
        <taxon>Tetranychoidea</taxon>
        <taxon>Tetranychidae</taxon>
        <taxon>Tetranychus</taxon>
    </lineage>
</organism>
<dbReference type="HOGENOM" id="CLU_1423215_0_0_1"/>
<dbReference type="Proteomes" id="UP000015104">
    <property type="component" value="Unassembled WGS sequence"/>
</dbReference>
<protein>
    <submittedName>
        <fullName evidence="1">Uncharacterized protein</fullName>
    </submittedName>
</protein>
<sequence length="191" mass="21548">MEKELKDLFEDDFLEPLSAFCESLESNDIDTLLTKFEEDDPFIDFVDDNFSLFDVSLSPSLENEFSTSSHQFTSNVHQERRRSSSNSISTIKVADTKVDCSSRCGNWKVVKQETKVICSSSRNDVKKVKKKKVTGISLLAKPPKVNKTKKQLNGTRICPTRFAAYFYQHHDYCSNPNKIANSSAEATASSP</sequence>
<gene>
    <name evidence="1" type="primary">107363076</name>
</gene>
<reference evidence="2" key="1">
    <citation type="submission" date="2011-08" db="EMBL/GenBank/DDBJ databases">
        <authorList>
            <person name="Rombauts S."/>
        </authorList>
    </citation>
    <scope>NUCLEOTIDE SEQUENCE</scope>
    <source>
        <strain evidence="2">London</strain>
    </source>
</reference>
<dbReference type="OMA" id="RICPTRF"/>
<dbReference type="STRING" id="32264.T1KEC4"/>
<accession>T1KEC4</accession>
<name>T1KEC4_TETUR</name>
<evidence type="ECO:0000313" key="1">
    <source>
        <dbReference type="EnsemblMetazoa" id="tetur09g06090.1"/>
    </source>
</evidence>
<dbReference type="KEGG" id="tut:107363076"/>
<proteinExistence type="predicted"/>